<dbReference type="Proteomes" id="UP000533269">
    <property type="component" value="Unassembled WGS sequence"/>
</dbReference>
<comment type="caution">
    <text evidence="3">The sequence shown here is derived from an EMBL/GenBank/DDBJ whole genome shotgun (WGS) entry which is preliminary data.</text>
</comment>
<dbReference type="EMBL" id="JACHVY010000003">
    <property type="protein sequence ID" value="MBB2902629.1"/>
    <property type="molecule type" value="Genomic_DNA"/>
</dbReference>
<reference evidence="3 4" key="2">
    <citation type="submission" date="2020-08" db="EMBL/GenBank/DDBJ databases">
        <authorList>
            <person name="Partida-Martinez L."/>
            <person name="Huntemann M."/>
            <person name="Clum A."/>
            <person name="Wang J."/>
            <person name="Palaniappan K."/>
            <person name="Ritter S."/>
            <person name="Chen I.-M."/>
            <person name="Stamatis D."/>
            <person name="Reddy T."/>
            <person name="O'Malley R."/>
            <person name="Daum C."/>
            <person name="Shapiro N."/>
            <person name="Ivanova N."/>
            <person name="Kyrpides N."/>
            <person name="Woyke T."/>
        </authorList>
    </citation>
    <scope>NUCLEOTIDE SEQUENCE [LARGE SCALE GENOMIC DNA]</scope>
    <source>
        <strain evidence="3 4">AS2.23</strain>
    </source>
</reference>
<feature type="signal peptide" evidence="2">
    <location>
        <begin position="1"/>
        <end position="39"/>
    </location>
</feature>
<feature type="region of interest" description="Disordered" evidence="1">
    <location>
        <begin position="40"/>
        <end position="71"/>
    </location>
</feature>
<proteinExistence type="predicted"/>
<protein>
    <submittedName>
        <fullName evidence="3">Uncharacterized protein</fullName>
    </submittedName>
</protein>
<name>A0A7W4XYU4_KINRA</name>
<evidence type="ECO:0000313" key="4">
    <source>
        <dbReference type="Proteomes" id="UP000533269"/>
    </source>
</evidence>
<gene>
    <name evidence="3" type="ORF">FHR75_003460</name>
</gene>
<evidence type="ECO:0000256" key="1">
    <source>
        <dbReference type="SAM" id="MobiDB-lite"/>
    </source>
</evidence>
<reference evidence="3 4" key="1">
    <citation type="submission" date="2020-08" db="EMBL/GenBank/DDBJ databases">
        <title>The Agave Microbiome: Exploring the role of microbial communities in plant adaptations to desert environments.</title>
        <authorList>
            <person name="Partida-Martinez L.P."/>
        </authorList>
    </citation>
    <scope>NUCLEOTIDE SEQUENCE [LARGE SCALE GENOMIC DNA]</scope>
    <source>
        <strain evidence="3 4">AS2.23</strain>
    </source>
</reference>
<feature type="compositionally biased region" description="Low complexity" evidence="1">
    <location>
        <begin position="40"/>
        <end position="59"/>
    </location>
</feature>
<keyword evidence="2" id="KW-0732">Signal</keyword>
<sequence length="332" mass="34475">MVTATVAARHPGARWGSALASVAVAVAGLSLVAPAAASAAEPTRPTLRTVRTLPFTGTGDAQGEGDGGRGRARANAAVAAACNGGAPLSAPQWYAVGKKPTGSIRAVAAGVWYPRGAVEEPSGAAVVDHWSGEVLACTGEVVPRTQRPVDVVGYLAEPYDDQDGYYPLTLTTRIDRVPAGPPANDHVDDAQPIPSLPFTTTVDTSLADDDGPRLLNYGRCLLSSLLPQQASTAWYRYAPTTTGPAPAVSVRPANGWADANSPGAAGLRTGILELLPDGSTRLVENADDWDCETPVELVAGHTYLIGVFYTWDDYYDVALTTGGPVNLSVKSR</sequence>
<dbReference type="RefSeq" id="WP_183392351.1">
    <property type="nucleotide sequence ID" value="NZ_JACHVY010000003.1"/>
</dbReference>
<accession>A0A7W4XYU4</accession>
<evidence type="ECO:0000313" key="3">
    <source>
        <dbReference type="EMBL" id="MBB2902629.1"/>
    </source>
</evidence>
<feature type="chain" id="PRO_5030667708" evidence="2">
    <location>
        <begin position="40"/>
        <end position="332"/>
    </location>
</feature>
<dbReference type="AlphaFoldDB" id="A0A7W4XYU4"/>
<evidence type="ECO:0000256" key="2">
    <source>
        <dbReference type="SAM" id="SignalP"/>
    </source>
</evidence>
<organism evidence="3 4">
    <name type="scientific">Kineococcus radiotolerans</name>
    <dbReference type="NCBI Taxonomy" id="131568"/>
    <lineage>
        <taxon>Bacteria</taxon>
        <taxon>Bacillati</taxon>
        <taxon>Actinomycetota</taxon>
        <taxon>Actinomycetes</taxon>
        <taxon>Kineosporiales</taxon>
        <taxon>Kineosporiaceae</taxon>
        <taxon>Kineococcus</taxon>
    </lineage>
</organism>